<dbReference type="EMBL" id="LWCA01000003">
    <property type="protein sequence ID" value="OAF72150.1"/>
    <property type="molecule type" value="Genomic_DNA"/>
</dbReference>
<protein>
    <submittedName>
        <fullName evidence="2">Uncharacterized protein</fullName>
    </submittedName>
</protein>
<dbReference type="AlphaFoldDB" id="A0A177BD58"/>
<keyword evidence="1" id="KW-0812">Transmembrane</keyword>
<name>A0A177BD58_9BILA</name>
<evidence type="ECO:0000313" key="2">
    <source>
        <dbReference type="EMBL" id="OAF72150.1"/>
    </source>
</evidence>
<gene>
    <name evidence="2" type="ORF">A3Q56_00091</name>
</gene>
<keyword evidence="1" id="KW-1133">Transmembrane helix</keyword>
<evidence type="ECO:0000313" key="3">
    <source>
        <dbReference type="Proteomes" id="UP000078046"/>
    </source>
</evidence>
<proteinExistence type="predicted"/>
<accession>A0A177BD58</accession>
<dbReference type="Proteomes" id="UP000078046">
    <property type="component" value="Unassembled WGS sequence"/>
</dbReference>
<evidence type="ECO:0000256" key="1">
    <source>
        <dbReference type="SAM" id="Phobius"/>
    </source>
</evidence>
<reference evidence="2 3" key="1">
    <citation type="submission" date="2016-04" db="EMBL/GenBank/DDBJ databases">
        <title>The genome of Intoshia linei affirms orthonectids as highly simplified spiralians.</title>
        <authorList>
            <person name="Mikhailov K.V."/>
            <person name="Slusarev G.S."/>
            <person name="Nikitin M.A."/>
            <person name="Logacheva M.D."/>
            <person name="Penin A."/>
            <person name="Aleoshin V."/>
            <person name="Panchin Y.V."/>
        </authorList>
    </citation>
    <scope>NUCLEOTIDE SEQUENCE [LARGE SCALE GENOMIC DNA]</scope>
    <source>
        <strain evidence="2">Intl2013</strain>
        <tissue evidence="2">Whole animal</tissue>
    </source>
</reference>
<feature type="transmembrane region" description="Helical" evidence="1">
    <location>
        <begin position="22"/>
        <end position="41"/>
    </location>
</feature>
<keyword evidence="3" id="KW-1185">Reference proteome</keyword>
<keyword evidence="1" id="KW-0472">Membrane</keyword>
<comment type="caution">
    <text evidence="2">The sequence shown here is derived from an EMBL/GenBank/DDBJ whole genome shotgun (WGS) entry which is preliminary data.</text>
</comment>
<organism evidence="2 3">
    <name type="scientific">Intoshia linei</name>
    <dbReference type="NCBI Taxonomy" id="1819745"/>
    <lineage>
        <taxon>Eukaryota</taxon>
        <taxon>Metazoa</taxon>
        <taxon>Spiralia</taxon>
        <taxon>Lophotrochozoa</taxon>
        <taxon>Mesozoa</taxon>
        <taxon>Orthonectida</taxon>
        <taxon>Rhopaluridae</taxon>
        <taxon>Intoshia</taxon>
    </lineage>
</organism>
<sequence>MKHLEIQECLQEEFSKLNMEKAMFLNFCVVLNCIVLILMLVKNTKIFNDDIYFQVLEYNKTRMKLQSAKLAYFSEKVEITNLGSFNKSCEMVYRYAVDNSYYTYVYSPEEKIFIFDFKNNMKMP</sequence>